<dbReference type="Gene3D" id="2.130.10.10">
    <property type="entry name" value="YVTN repeat-like/Quinoprotein amine dehydrogenase"/>
    <property type="match status" value="1"/>
</dbReference>
<evidence type="ECO:0000313" key="4">
    <source>
        <dbReference type="Proteomes" id="UP000198775"/>
    </source>
</evidence>
<dbReference type="InterPro" id="IPR015943">
    <property type="entry name" value="WD40/YVTN_repeat-like_dom_sf"/>
</dbReference>
<evidence type="ECO:0000259" key="2">
    <source>
        <dbReference type="Pfam" id="PF13360"/>
    </source>
</evidence>
<dbReference type="EMBL" id="FOCX01000002">
    <property type="protein sequence ID" value="SEN32606.1"/>
    <property type="molecule type" value="Genomic_DNA"/>
</dbReference>
<protein>
    <submittedName>
        <fullName evidence="3">Outer membrane protein assembly factor BamB, contains PQQ-like beta-propeller repeat</fullName>
    </submittedName>
</protein>
<dbReference type="OrthoDB" id="136681at2157"/>
<reference evidence="4" key="1">
    <citation type="submission" date="2016-10" db="EMBL/GenBank/DDBJ databases">
        <authorList>
            <person name="Varghese N."/>
            <person name="Submissions S."/>
        </authorList>
    </citation>
    <scope>NUCLEOTIDE SEQUENCE [LARGE SCALE GENOMIC DNA]</scope>
    <source>
        <strain evidence="4">IBRC-M 10043</strain>
    </source>
</reference>
<sequence>MTNQRQWSRRRWLAAAGSTAAVGLAGCSSDDGTGGTDDDGSTPGGNSGNGDTSNPDGGTSEQSFEGPVTANGEWTHLDYDAANTRATTASGPPVAVQERWSNTLDSIASVPLVSGETVYAATEGGSCYAFDLLSGEKQWEQNLGPETIFSLATDDSRVYVGWAGGVSAITADNTVAWDKSLEEFIFDLVVTDGTVYARGQERLFARDAETGDELWTTAVPDGLSDLAVTNDSVLVKDRQQLKAYETGSGDRQWTVEHAGIQNDVGVSVADGTAYFVTDGRIEARSTADGSLSWEWTDGTMIRTVPTIADGMVYAGGRGEPGPYRIDAGNGQTLDQIDIDGYTGQPVVADGTVYFSVQPDLDADLRLYAVDADSLETRWQTIVPGYIENFPMVLEDLVVYGTESAVYVLEPA</sequence>
<dbReference type="InterPro" id="IPR018391">
    <property type="entry name" value="PQQ_b-propeller_rpt"/>
</dbReference>
<feature type="region of interest" description="Disordered" evidence="1">
    <location>
        <begin position="18"/>
        <end position="71"/>
    </location>
</feature>
<dbReference type="PANTHER" id="PTHR34512">
    <property type="entry name" value="CELL SURFACE PROTEIN"/>
    <property type="match status" value="1"/>
</dbReference>
<dbReference type="AlphaFoldDB" id="A0A1H8FLS2"/>
<keyword evidence="4" id="KW-1185">Reference proteome</keyword>
<evidence type="ECO:0000313" key="3">
    <source>
        <dbReference type="EMBL" id="SEN32606.1"/>
    </source>
</evidence>
<evidence type="ECO:0000256" key="1">
    <source>
        <dbReference type="SAM" id="MobiDB-lite"/>
    </source>
</evidence>
<gene>
    <name evidence="3" type="ORF">SAMN05216388_1002320</name>
</gene>
<dbReference type="SUPFAM" id="SSF50998">
    <property type="entry name" value="Quinoprotein alcohol dehydrogenase-like"/>
    <property type="match status" value="1"/>
</dbReference>
<feature type="compositionally biased region" description="Low complexity" evidence="1">
    <location>
        <begin position="18"/>
        <end position="31"/>
    </location>
</feature>
<dbReference type="PROSITE" id="PS51257">
    <property type="entry name" value="PROKAR_LIPOPROTEIN"/>
    <property type="match status" value="1"/>
</dbReference>
<name>A0A1H8FLS2_9EURY</name>
<dbReference type="Gene3D" id="2.40.128.630">
    <property type="match status" value="1"/>
</dbReference>
<dbReference type="SMART" id="SM00564">
    <property type="entry name" value="PQQ"/>
    <property type="match status" value="5"/>
</dbReference>
<feature type="compositionally biased region" description="Low complexity" evidence="1">
    <location>
        <begin position="49"/>
        <end position="59"/>
    </location>
</feature>
<dbReference type="Proteomes" id="UP000198775">
    <property type="component" value="Unassembled WGS sequence"/>
</dbReference>
<dbReference type="InterPro" id="IPR011047">
    <property type="entry name" value="Quinoprotein_ADH-like_sf"/>
</dbReference>
<feature type="domain" description="Pyrrolo-quinoline quinone repeat" evidence="2">
    <location>
        <begin position="98"/>
        <end position="163"/>
    </location>
</feature>
<organism evidence="3 4">
    <name type="scientific">Halorientalis persicus</name>
    <dbReference type="NCBI Taxonomy" id="1367881"/>
    <lineage>
        <taxon>Archaea</taxon>
        <taxon>Methanobacteriati</taxon>
        <taxon>Methanobacteriota</taxon>
        <taxon>Stenosarchaea group</taxon>
        <taxon>Halobacteria</taxon>
        <taxon>Halobacteriales</taxon>
        <taxon>Haloarculaceae</taxon>
        <taxon>Halorientalis</taxon>
    </lineage>
</organism>
<dbReference type="InterPro" id="IPR002372">
    <property type="entry name" value="PQQ_rpt_dom"/>
</dbReference>
<dbReference type="RefSeq" id="WP_092657725.1">
    <property type="nucleotide sequence ID" value="NZ_FOCX01000002.1"/>
</dbReference>
<proteinExistence type="predicted"/>
<feature type="domain" description="Pyrrolo-quinoline quinone repeat" evidence="2">
    <location>
        <begin position="164"/>
        <end position="380"/>
    </location>
</feature>
<accession>A0A1H8FLS2</accession>
<dbReference type="PANTHER" id="PTHR34512:SF30">
    <property type="entry name" value="OUTER MEMBRANE PROTEIN ASSEMBLY FACTOR BAMB"/>
    <property type="match status" value="1"/>
</dbReference>
<dbReference type="Pfam" id="PF13360">
    <property type="entry name" value="PQQ_2"/>
    <property type="match status" value="2"/>
</dbReference>
<dbReference type="Gene3D" id="2.40.10.480">
    <property type="match status" value="1"/>
</dbReference>